<organism evidence="3 4">
    <name type="scientific">Segetibacter aerophilus</name>
    <dbReference type="NCBI Taxonomy" id="670293"/>
    <lineage>
        <taxon>Bacteria</taxon>
        <taxon>Pseudomonadati</taxon>
        <taxon>Bacteroidota</taxon>
        <taxon>Chitinophagia</taxon>
        <taxon>Chitinophagales</taxon>
        <taxon>Chitinophagaceae</taxon>
        <taxon>Segetibacter</taxon>
    </lineage>
</organism>
<dbReference type="Pfam" id="PF18962">
    <property type="entry name" value="Por_Secre_tail"/>
    <property type="match status" value="1"/>
</dbReference>
<dbReference type="NCBIfam" id="TIGR04183">
    <property type="entry name" value="Por_Secre_tail"/>
    <property type="match status" value="1"/>
</dbReference>
<dbReference type="InterPro" id="IPR026444">
    <property type="entry name" value="Secre_tail"/>
</dbReference>
<reference evidence="3 4" key="1">
    <citation type="submission" date="2019-07" db="EMBL/GenBank/DDBJ databases">
        <title>Whole genome shotgun sequence of Segetibacter aerophilus NBRC 106135.</title>
        <authorList>
            <person name="Hosoyama A."/>
            <person name="Uohara A."/>
            <person name="Ohji S."/>
            <person name="Ichikawa N."/>
        </authorList>
    </citation>
    <scope>NUCLEOTIDE SEQUENCE [LARGE SCALE GENOMIC DNA]</scope>
    <source>
        <strain evidence="3 4">NBRC 106135</strain>
    </source>
</reference>
<evidence type="ECO:0000259" key="2">
    <source>
        <dbReference type="Pfam" id="PF18962"/>
    </source>
</evidence>
<comment type="caution">
    <text evidence="3">The sequence shown here is derived from an EMBL/GenBank/DDBJ whole genome shotgun (WGS) entry which is preliminary data.</text>
</comment>
<sequence>MIFTLGLIAQPPVSVPFQQYNGEPGIRRSISQLLASPPDPIALEARNLLSLKKPEFNMVEFRGFQEKIEANRSRTESANEEGDDDDITTKQSSSEALVLPGKNPFNIWSNFLASNLDEAHSWPPDPNGDVGPSQVVALMNAGIKVFEKRSVTDAPLVTPKGIHNTPAPSTLFITLDQFFAPLIRPGAYTSDPHVRYDRLTKRWFVVAIEVNPSFSNNFVLLAVSDGERITNVSSFIYYRFPSALIAFNPATPFAPFLDYPMLGVDKNAVLIGGNDFFINNFGGVDSLYFVGYALNKRRLLQGQLTLYAIKFGAETPTGGSGIIIPQGVHNDDPLATRSFFAGINFQSNAILLAGLNFNANSQLTSITQYTVPVEHFQFPRDVTAPGSPMPIDPLDTRLLAAAIYKNKLTGKSSLWTSHVIGVNQAGHYVPDNLFVNEARTASRWYEIDNIYTSPGLNQLGTVYDPTTPSGRRAMNYFNSSIAANGQGHGALGGTQAAFNRYLNVFVAGRSNMDAPGTLANPERATNAHAIYAPHFEGYGYIGRWGDYSQTVVDPIDDQTIWTFQEYANADDSYGVRAVQLKAPPPATPLPLAPLSNKNNSAVVIEGLSVDNSGFFDPGADVGGPGYNRLTVKSTGNIIVTNLKFISPTKISFTLSTKNKPAGKYTLIITNPDGQFVVVEFKIVKDVSTTQTSSSSTGLTQAGIEKLQQDFVKASSVFPNPTENDVTVRIDAAKNYKGKIVVLDLSGKRLSERNYSFTKGNNQSQVSLAGYTKGAYIIAVFNSENLLVAHYKVVKN</sequence>
<dbReference type="AlphaFoldDB" id="A0A512BHQ3"/>
<accession>A0A512BHQ3</accession>
<dbReference type="Proteomes" id="UP000321513">
    <property type="component" value="Unassembled WGS sequence"/>
</dbReference>
<dbReference type="EMBL" id="BJYT01000024">
    <property type="protein sequence ID" value="GEO11516.1"/>
    <property type="molecule type" value="Genomic_DNA"/>
</dbReference>
<name>A0A512BHQ3_9BACT</name>
<evidence type="ECO:0000256" key="1">
    <source>
        <dbReference type="SAM" id="MobiDB-lite"/>
    </source>
</evidence>
<proteinExistence type="predicted"/>
<evidence type="ECO:0000313" key="3">
    <source>
        <dbReference type="EMBL" id="GEO11516.1"/>
    </source>
</evidence>
<feature type="region of interest" description="Disordered" evidence="1">
    <location>
        <begin position="70"/>
        <end position="92"/>
    </location>
</feature>
<keyword evidence="4" id="KW-1185">Reference proteome</keyword>
<gene>
    <name evidence="3" type="ORF">SAE01_40120</name>
</gene>
<protein>
    <recommendedName>
        <fullName evidence="2">Secretion system C-terminal sorting domain-containing protein</fullName>
    </recommendedName>
</protein>
<feature type="domain" description="Secretion system C-terminal sorting" evidence="2">
    <location>
        <begin position="716"/>
        <end position="784"/>
    </location>
</feature>
<evidence type="ECO:0000313" key="4">
    <source>
        <dbReference type="Proteomes" id="UP000321513"/>
    </source>
</evidence>